<dbReference type="PANTHER" id="PTHR48030">
    <property type="entry name" value="SPLICING FACTOR 3B SUBUNIT 4"/>
    <property type="match status" value="1"/>
</dbReference>
<dbReference type="AlphaFoldDB" id="A0A1J1GV65"/>
<dbReference type="GeneID" id="39732196"/>
<accession>A0A1J1GV65</accession>
<dbReference type="InterPro" id="IPR052084">
    <property type="entry name" value="SF3B4_spliceosome_assoc"/>
</dbReference>
<dbReference type="PANTHER" id="PTHR48030:SF3">
    <property type="entry name" value="SPLICING FACTOR 3B SUBUNIT 4"/>
    <property type="match status" value="1"/>
</dbReference>
<organism evidence="3 4">
    <name type="scientific">Plasmodium gallinaceum</name>
    <dbReference type="NCBI Taxonomy" id="5849"/>
    <lineage>
        <taxon>Eukaryota</taxon>
        <taxon>Sar</taxon>
        <taxon>Alveolata</taxon>
        <taxon>Apicomplexa</taxon>
        <taxon>Aconoidasida</taxon>
        <taxon>Haemosporida</taxon>
        <taxon>Plasmodiidae</taxon>
        <taxon>Plasmodium</taxon>
        <taxon>Plasmodium (Haemamoeba)</taxon>
    </lineage>
</organism>
<evidence type="ECO:0000259" key="2">
    <source>
        <dbReference type="PROSITE" id="PS50102"/>
    </source>
</evidence>
<keyword evidence="4" id="KW-1185">Reference proteome</keyword>
<keyword evidence="1" id="KW-0694">RNA-binding</keyword>
<dbReference type="Proteomes" id="UP000220797">
    <property type="component" value="Unassembled WGS sequence"/>
</dbReference>
<dbReference type="SMART" id="SM00360">
    <property type="entry name" value="RRM"/>
    <property type="match status" value="1"/>
</dbReference>
<dbReference type="PROSITE" id="PS50102">
    <property type="entry name" value="RRM"/>
    <property type="match status" value="1"/>
</dbReference>
<dbReference type="SUPFAM" id="SSF54928">
    <property type="entry name" value="RNA-binding domain, RBD"/>
    <property type="match status" value="1"/>
</dbReference>
<protein>
    <submittedName>
        <fullName evidence="3">RNA-binding protein, putative</fullName>
    </submittedName>
</protein>
<feature type="domain" description="RRM" evidence="2">
    <location>
        <begin position="625"/>
        <end position="705"/>
    </location>
</feature>
<dbReference type="VEuPathDB" id="PlasmoDB:PGAL8A_00366600"/>
<dbReference type="Gene3D" id="3.30.70.330">
    <property type="match status" value="1"/>
</dbReference>
<gene>
    <name evidence="3" type="ORF">PGAL8A_00366600</name>
</gene>
<evidence type="ECO:0000256" key="1">
    <source>
        <dbReference type="PROSITE-ProRule" id="PRU00176"/>
    </source>
</evidence>
<dbReference type="GO" id="GO:0003723">
    <property type="term" value="F:RNA binding"/>
    <property type="evidence" value="ECO:0007669"/>
    <property type="project" value="UniProtKB-UniRule"/>
</dbReference>
<evidence type="ECO:0000313" key="4">
    <source>
        <dbReference type="Proteomes" id="UP000220797"/>
    </source>
</evidence>
<evidence type="ECO:0000313" key="3">
    <source>
        <dbReference type="EMBL" id="CRG96441.1"/>
    </source>
</evidence>
<dbReference type="InterPro" id="IPR035979">
    <property type="entry name" value="RBD_domain_sf"/>
</dbReference>
<dbReference type="OMA" id="MYDDYFT"/>
<dbReference type="OrthoDB" id="439808at2759"/>
<sequence>MNGKFFETHDNSSYEHMHNEYLNYPNFKKYIDENNNNNNFEESRKYIHREITKTLNANSIKIHRVSNEGHAQCNKSSKNMEQNKKKIMYNNVDDVEIKRNKNINNYTNIKCNNNIISSTHKSGDMKELVENTANNTNKRKSEINNERINKVSETCEKKNLLKHELFSDANKNIFVDKSSKKSKSIEHFIFINEEKLNNTRNIGQQSELQKNNSIEISEEFNPNIFSFNDLNNANRKTNYFNSIKIEDKKKKKEMDNKNFFINQSLENEHKENYSSCDNIKNKNISYVINNNKNMYNYDSNINIKNIQKKIFCDRNENSGSNRITNDPSKYKKYNNLKDNFFLNNSQRDFSSNFNILKNKSEVFLRTDIDEKIYANNIMYDDYFTIENLEKCDEKKEYFKREEYNNMKSEKNIGFNYHKNFDNSKILSNNKNIFNYKYNFDKRKYVGFIEKNNININNFNKEYLNDNNFNELSFQKTSNEPSNNRKEYFQDALDKNENSIFNEKLKENFSENNSRLLNNIQFVPCIYNNNNANIPIEQNESTTLMNCFLQENNLYNKNKNDLNLCDNFTLNSNILDLNDILNSNGYFDDSSKFERLELGTNDIDLEPKENNNNNLNYIEKKEEYVIKLFFGNLAPITTEKDMHNLFSNFGKCDSLIILKDRRSKSRGSGFVTFYNMQEAVNAIKCLNNKIILSGAHKPLEVRFPENKEEKKLRTKLLNAAKWKGKKIAPSGCLPVSTEDILNHTPLDMNMPSNFSFLNQNDSCFFSENDNASYDNKDINNYETSNINHFNYSEEFSELYKTTSETTVDTLNTDYFNKMEENKMNRYNSNKFMQENLSEDMNIHLMHKKYDNFLPNFLIDGIAGKGNSFETIGTVRHNNLDQENKTHLSNFTTIEINGTNSMSEMKSEPISSINDKNKNTNYNSVHNYKDDQNSYFFNFCNISDKEKTENLNDFCPYLDKKNNFPNRDEEYEHGFYNPCKKKNIVKNVLNDLDNDINDIVIKYDNMNNSNNNNVNNNNDNYNSCDNSEGYNNFNIHYLGFNLSHLIKTNEDGLLKNQNLSNVNSSNDELFNKEKKIDDYENDDQTNELFKLKITNPHSSIDLIEDHNINFETNDNLSDEMLKNLINLYTKNKSSIFTSHMFSYLNNVLCEINNALEIFSKFNVKTSLKNMNKNKKLNNEKEFT</sequence>
<dbReference type="GO" id="GO:0071011">
    <property type="term" value="C:precatalytic spliceosome"/>
    <property type="evidence" value="ECO:0007669"/>
    <property type="project" value="TreeGrafter"/>
</dbReference>
<reference evidence="3" key="1">
    <citation type="submission" date="2015-04" db="EMBL/GenBank/DDBJ databases">
        <authorList>
            <consortium name="Pathogen Informatics"/>
        </authorList>
    </citation>
    <scope>NUCLEOTIDE SEQUENCE [LARGE SCALE GENOMIC DNA]</scope>
    <source>
        <strain evidence="3">8A</strain>
    </source>
</reference>
<comment type="caution">
    <text evidence="3">The sequence shown here is derived from an EMBL/GenBank/DDBJ whole genome shotgun (WGS) entry which is preliminary data.</text>
</comment>
<dbReference type="InterPro" id="IPR000504">
    <property type="entry name" value="RRM_dom"/>
</dbReference>
<dbReference type="GO" id="GO:0005730">
    <property type="term" value="C:nucleolus"/>
    <property type="evidence" value="ECO:0007669"/>
    <property type="project" value="TreeGrafter"/>
</dbReference>
<dbReference type="GO" id="GO:0048026">
    <property type="term" value="P:positive regulation of mRNA splicing, via spliceosome"/>
    <property type="evidence" value="ECO:0007669"/>
    <property type="project" value="TreeGrafter"/>
</dbReference>
<dbReference type="RefSeq" id="XP_028529246.1">
    <property type="nucleotide sequence ID" value="XM_028672722.1"/>
</dbReference>
<dbReference type="InterPro" id="IPR012677">
    <property type="entry name" value="Nucleotide-bd_a/b_plait_sf"/>
</dbReference>
<proteinExistence type="predicted"/>
<name>A0A1J1GV65_PLAGA</name>
<dbReference type="Pfam" id="PF00076">
    <property type="entry name" value="RRM_1"/>
    <property type="match status" value="1"/>
</dbReference>
<dbReference type="EMBL" id="CVMV01000059">
    <property type="protein sequence ID" value="CRG96441.1"/>
    <property type="molecule type" value="Genomic_DNA"/>
</dbReference>